<gene>
    <name evidence="1" type="ORF">MGAL_10B004073</name>
</gene>
<dbReference type="OrthoDB" id="6144806at2759"/>
<comment type="caution">
    <text evidence="1">The sequence shown here is derived from an EMBL/GenBank/DDBJ whole genome shotgun (WGS) entry which is preliminary data.</text>
</comment>
<proteinExistence type="predicted"/>
<protein>
    <submittedName>
        <fullName evidence="1">Uncharacterized protein</fullName>
    </submittedName>
</protein>
<dbReference type="PANTHER" id="PTHR14187:SF5">
    <property type="entry name" value="HEAT SHOCK 70 KDA PROTEIN 12A"/>
    <property type="match status" value="1"/>
</dbReference>
<evidence type="ECO:0000313" key="2">
    <source>
        <dbReference type="Proteomes" id="UP000596742"/>
    </source>
</evidence>
<dbReference type="PANTHER" id="PTHR14187">
    <property type="entry name" value="ALPHA KINASE/ELONGATION FACTOR 2 KINASE"/>
    <property type="match status" value="1"/>
</dbReference>
<evidence type="ECO:0000313" key="1">
    <source>
        <dbReference type="EMBL" id="VDI61860.1"/>
    </source>
</evidence>
<keyword evidence="2" id="KW-1185">Reference proteome</keyword>
<reference evidence="1" key="1">
    <citation type="submission" date="2018-11" db="EMBL/GenBank/DDBJ databases">
        <authorList>
            <person name="Alioto T."/>
            <person name="Alioto T."/>
        </authorList>
    </citation>
    <scope>NUCLEOTIDE SEQUENCE</scope>
</reference>
<sequence length="217" mass="24706">MAGGFSEADTLQHAIKKQFQSLELFIPLDGSLSVLKGAVIYGHNPEVVSSRVCNYTYGVAIAMHFNPSIHDPRKKFYRDGIVWCNDLFDILFEIDEEVYIGQTKSINVTTTFFSDELQILRYDPLQNQFMVSTKKDPFYTSDEGCMEHGSIILSPPNGMWPKIVNGKILLKIAGTELVGTYLNEDTLEETSARFEFLPSITKNPERKRLFDPFYLDI</sequence>
<organism evidence="1 2">
    <name type="scientific">Mytilus galloprovincialis</name>
    <name type="common">Mediterranean mussel</name>
    <dbReference type="NCBI Taxonomy" id="29158"/>
    <lineage>
        <taxon>Eukaryota</taxon>
        <taxon>Metazoa</taxon>
        <taxon>Spiralia</taxon>
        <taxon>Lophotrochozoa</taxon>
        <taxon>Mollusca</taxon>
        <taxon>Bivalvia</taxon>
        <taxon>Autobranchia</taxon>
        <taxon>Pteriomorphia</taxon>
        <taxon>Mytilida</taxon>
        <taxon>Mytiloidea</taxon>
        <taxon>Mytilidae</taxon>
        <taxon>Mytilinae</taxon>
        <taxon>Mytilus</taxon>
    </lineage>
</organism>
<accession>A0A8B6GBH1</accession>
<dbReference type="EMBL" id="UYJE01008193">
    <property type="protein sequence ID" value="VDI61860.1"/>
    <property type="molecule type" value="Genomic_DNA"/>
</dbReference>
<name>A0A8B6GBH1_MYTGA</name>
<dbReference type="AlphaFoldDB" id="A0A8B6GBH1"/>
<dbReference type="Proteomes" id="UP000596742">
    <property type="component" value="Unassembled WGS sequence"/>
</dbReference>